<protein>
    <submittedName>
        <fullName evidence="1">ComEC family competence protein</fullName>
    </submittedName>
</protein>
<evidence type="ECO:0000313" key="1">
    <source>
        <dbReference type="EMBL" id="OIQ65961.1"/>
    </source>
</evidence>
<dbReference type="Gene3D" id="3.60.15.10">
    <property type="entry name" value="Ribonuclease Z/Hydroxyacylglutathione hydrolase-like"/>
    <property type="match status" value="1"/>
</dbReference>
<accession>A0A1J5P329</accession>
<comment type="caution">
    <text evidence="1">The sequence shown here is derived from an EMBL/GenBank/DDBJ whole genome shotgun (WGS) entry which is preliminary data.</text>
</comment>
<dbReference type="InterPro" id="IPR052159">
    <property type="entry name" value="Competence_DNA_uptake"/>
</dbReference>
<dbReference type="PANTHER" id="PTHR30619">
    <property type="entry name" value="DNA INTERNALIZATION/COMPETENCE PROTEIN COMEC/REC2"/>
    <property type="match status" value="1"/>
</dbReference>
<dbReference type="SUPFAM" id="SSF56281">
    <property type="entry name" value="Metallo-hydrolase/oxidoreductase"/>
    <property type="match status" value="1"/>
</dbReference>
<dbReference type="InterPro" id="IPR036866">
    <property type="entry name" value="RibonucZ/Hydroxyglut_hydro"/>
</dbReference>
<dbReference type="PANTHER" id="PTHR30619:SF1">
    <property type="entry name" value="RECOMBINATION PROTEIN 2"/>
    <property type="match status" value="1"/>
</dbReference>
<gene>
    <name evidence="1" type="ORF">GALL_524770</name>
</gene>
<reference evidence="1" key="1">
    <citation type="submission" date="2016-10" db="EMBL/GenBank/DDBJ databases">
        <title>Sequence of Gallionella enrichment culture.</title>
        <authorList>
            <person name="Poehlein A."/>
            <person name="Muehling M."/>
            <person name="Daniel R."/>
        </authorList>
    </citation>
    <scope>NUCLEOTIDE SEQUENCE</scope>
</reference>
<name>A0A1J5P329_9ZZZZ</name>
<sequence length="146" mass="16086">MLHPPPGVSPTRRNAASCVLRAAGAHGSVLLSGDIERAQELALVAGGRVARVDLLLVPHHGSRGASTTALLRATHPRVAAVQAGWRNRYGHPHAQALQRYAEQGIALHRTDLEGALRWRDHEPGALLGWRERYPHYWRARSRDISQ</sequence>
<dbReference type="AlphaFoldDB" id="A0A1J5P329"/>
<proteinExistence type="predicted"/>
<dbReference type="EMBL" id="MLJW01006932">
    <property type="protein sequence ID" value="OIQ65961.1"/>
    <property type="molecule type" value="Genomic_DNA"/>
</dbReference>
<organism evidence="1">
    <name type="scientific">mine drainage metagenome</name>
    <dbReference type="NCBI Taxonomy" id="410659"/>
    <lineage>
        <taxon>unclassified sequences</taxon>
        <taxon>metagenomes</taxon>
        <taxon>ecological metagenomes</taxon>
    </lineage>
</organism>